<feature type="region of interest" description="Disordered" evidence="3">
    <location>
        <begin position="1"/>
        <end position="24"/>
    </location>
</feature>
<feature type="compositionally biased region" description="Basic and acidic residues" evidence="3">
    <location>
        <begin position="1"/>
        <end position="12"/>
    </location>
</feature>
<feature type="domain" description="Alpha/beta hydrolase fold-3" evidence="4">
    <location>
        <begin position="75"/>
        <end position="279"/>
    </location>
</feature>
<evidence type="ECO:0000313" key="6">
    <source>
        <dbReference type="Proteomes" id="UP001230685"/>
    </source>
</evidence>
<reference evidence="5 6" key="1">
    <citation type="submission" date="2023-07" db="EMBL/GenBank/DDBJ databases">
        <authorList>
            <person name="Kim M.K."/>
        </authorList>
    </citation>
    <scope>NUCLEOTIDE SEQUENCE [LARGE SCALE GENOMIC DNA]</scope>
    <source>
        <strain evidence="5 6">KR1UV-12</strain>
    </source>
</reference>
<dbReference type="Pfam" id="PF07859">
    <property type="entry name" value="Abhydrolase_3"/>
    <property type="match status" value="1"/>
</dbReference>
<dbReference type="PANTHER" id="PTHR48081">
    <property type="entry name" value="AB HYDROLASE SUPERFAMILY PROTEIN C4A8.06C"/>
    <property type="match status" value="1"/>
</dbReference>
<proteinExistence type="inferred from homology"/>
<dbReference type="Proteomes" id="UP001230685">
    <property type="component" value="Unassembled WGS sequence"/>
</dbReference>
<evidence type="ECO:0000256" key="2">
    <source>
        <dbReference type="ARBA" id="ARBA00022801"/>
    </source>
</evidence>
<evidence type="ECO:0000256" key="1">
    <source>
        <dbReference type="ARBA" id="ARBA00010515"/>
    </source>
</evidence>
<evidence type="ECO:0000313" key="5">
    <source>
        <dbReference type="EMBL" id="MDP1027000.1"/>
    </source>
</evidence>
<comment type="similarity">
    <text evidence="1">Belongs to the 'GDXG' lipolytic enzyme family.</text>
</comment>
<name>A0ABT9EJ73_9SPHN</name>
<dbReference type="EMBL" id="JAUUDS010000002">
    <property type="protein sequence ID" value="MDP1027000.1"/>
    <property type="molecule type" value="Genomic_DNA"/>
</dbReference>
<evidence type="ECO:0000256" key="3">
    <source>
        <dbReference type="SAM" id="MobiDB-lite"/>
    </source>
</evidence>
<keyword evidence="2 5" id="KW-0378">Hydrolase</keyword>
<dbReference type="InterPro" id="IPR013094">
    <property type="entry name" value="AB_hydrolase_3"/>
</dbReference>
<dbReference type="PROSITE" id="PS01173">
    <property type="entry name" value="LIPASE_GDXG_HIS"/>
    <property type="match status" value="1"/>
</dbReference>
<dbReference type="Gene3D" id="3.40.50.1820">
    <property type="entry name" value="alpha/beta hydrolase"/>
    <property type="match status" value="1"/>
</dbReference>
<dbReference type="InterPro" id="IPR002168">
    <property type="entry name" value="Lipase_GDXG_HIS_AS"/>
</dbReference>
<dbReference type="GO" id="GO:0016787">
    <property type="term" value="F:hydrolase activity"/>
    <property type="evidence" value="ECO:0007669"/>
    <property type="project" value="UniProtKB-KW"/>
</dbReference>
<dbReference type="PANTHER" id="PTHR48081:SF8">
    <property type="entry name" value="ALPHA_BETA HYDROLASE FOLD-3 DOMAIN-CONTAINING PROTEIN-RELATED"/>
    <property type="match status" value="1"/>
</dbReference>
<dbReference type="SUPFAM" id="SSF53474">
    <property type="entry name" value="alpha/beta-Hydrolases"/>
    <property type="match status" value="1"/>
</dbReference>
<dbReference type="InterPro" id="IPR029058">
    <property type="entry name" value="AB_hydrolase_fold"/>
</dbReference>
<organism evidence="5 6">
    <name type="scientific">Sphingomonas aurea</name>
    <dbReference type="NCBI Taxonomy" id="3063994"/>
    <lineage>
        <taxon>Bacteria</taxon>
        <taxon>Pseudomonadati</taxon>
        <taxon>Pseudomonadota</taxon>
        <taxon>Alphaproteobacteria</taxon>
        <taxon>Sphingomonadales</taxon>
        <taxon>Sphingomonadaceae</taxon>
        <taxon>Sphingomonas</taxon>
    </lineage>
</organism>
<protein>
    <submittedName>
        <fullName evidence="5">Alpha/beta hydrolase</fullName>
    </submittedName>
</protein>
<dbReference type="InterPro" id="IPR050300">
    <property type="entry name" value="GDXG_lipolytic_enzyme"/>
</dbReference>
<accession>A0ABT9EJ73</accession>
<sequence>MVGTRDTGRDDAAPAQSGEPSLADVPALRIGMAEQGRSLPAPRVDARSYVADDVPLRLYRPVERPGGPEAPLPLLVFLHGGGWLLGDLDTHDAPCRWLCAKAGCAVLAVGYRLAPEHPFPAALDDTMTAFRWARANAAALGCDPRQVAIGGESAGANLAAAMTLVVRDGGEAPPVFQLLVHPPTDLRMQQPSFDEVSLPGLSRSFLADCIGAYAGAASLDDARLSPLRADDLSGLPPAIVITVENDPLRDDGEQYGLALARAGNDVRMQRLPGLPHGFMFLPATQPKVAAAFRLLGSRVARYFHAL</sequence>
<keyword evidence="6" id="KW-1185">Reference proteome</keyword>
<dbReference type="RefSeq" id="WP_305172665.1">
    <property type="nucleotide sequence ID" value="NZ_JAUUDS010000002.1"/>
</dbReference>
<evidence type="ECO:0000259" key="4">
    <source>
        <dbReference type="Pfam" id="PF07859"/>
    </source>
</evidence>
<comment type="caution">
    <text evidence="5">The sequence shown here is derived from an EMBL/GenBank/DDBJ whole genome shotgun (WGS) entry which is preliminary data.</text>
</comment>
<gene>
    <name evidence="5" type="ORF">Q5H91_07235</name>
</gene>